<comment type="caution">
    <text evidence="2">The sequence shown here is derived from an EMBL/GenBank/DDBJ whole genome shotgun (WGS) entry which is preliminary data.</text>
</comment>
<evidence type="ECO:0000313" key="2">
    <source>
        <dbReference type="EMBL" id="OAY60285.1"/>
    </source>
</evidence>
<name>A0A2C9WJI8_MANES</name>
<keyword evidence="1" id="KW-0472">Membrane</keyword>
<dbReference type="Gramene" id="Manes.01G100800.1.v8.1">
    <property type="protein sequence ID" value="Manes.01G100800.1.v8.1.CDS.1"/>
    <property type="gene ID" value="Manes.01G100800.v8.1"/>
</dbReference>
<sequence>MERAAKIIRRSIFVLLKDFHYYITNPVILLLPFSASVLLFQSCSQTKSIFPLTRISLLDLNFSQVIFSYVISLPFALSSLVVAKASIIKNLHSHDQHKPAVSSLYKPLVSTYLCNTSLFLLLVVASNFVEKIYGLSSKSPLFVLAAGVVLYMVLTNAMIIGNLALVVAGMDDCSGYRAIHRAWLVKQGANSMALLLALPINLGFVAIESLFQYRVIRAYHLSRRANASMIVEGWLISIMFSLLIVLDTIACCLIVKSYESDRVQIEIVKEDRRISGSLQSLDELL</sequence>
<gene>
    <name evidence="2" type="ORF">MANES_01G100800v8</name>
</gene>
<proteinExistence type="predicted"/>
<dbReference type="OrthoDB" id="687732at2759"/>
<keyword evidence="1" id="KW-0812">Transmembrane</keyword>
<accession>A0A2C9WJI8</accession>
<dbReference type="PANTHER" id="PTHR33133">
    <property type="entry name" value="OS08G0107100 PROTEIN-RELATED"/>
    <property type="match status" value="1"/>
</dbReference>
<feature type="transmembrane region" description="Helical" evidence="1">
    <location>
        <begin position="233"/>
        <end position="255"/>
    </location>
</feature>
<keyword evidence="3" id="KW-1185">Reference proteome</keyword>
<dbReference type="EMBL" id="CM004387">
    <property type="protein sequence ID" value="OAY60285.1"/>
    <property type="molecule type" value="Genomic_DNA"/>
</dbReference>
<reference evidence="3" key="1">
    <citation type="journal article" date="2016" name="Nat. Biotechnol.">
        <title>Sequencing wild and cultivated cassava and related species reveals extensive interspecific hybridization and genetic diversity.</title>
        <authorList>
            <person name="Bredeson J.V."/>
            <person name="Lyons J.B."/>
            <person name="Prochnik S.E."/>
            <person name="Wu G.A."/>
            <person name="Ha C.M."/>
            <person name="Edsinger-Gonzales E."/>
            <person name="Grimwood J."/>
            <person name="Schmutz J."/>
            <person name="Rabbi I.Y."/>
            <person name="Egesi C."/>
            <person name="Nauluvula P."/>
            <person name="Lebot V."/>
            <person name="Ndunguru J."/>
            <person name="Mkamilo G."/>
            <person name="Bart R.S."/>
            <person name="Setter T.L."/>
            <person name="Gleadow R.M."/>
            <person name="Kulakow P."/>
            <person name="Ferguson M.E."/>
            <person name="Rounsley S."/>
            <person name="Rokhsar D.S."/>
        </authorList>
    </citation>
    <scope>NUCLEOTIDE SEQUENCE [LARGE SCALE GENOMIC DNA]</scope>
    <source>
        <strain evidence="3">cv. AM560-2</strain>
    </source>
</reference>
<protein>
    <submittedName>
        <fullName evidence="2">Uncharacterized protein</fullName>
    </submittedName>
</protein>
<dbReference type="AlphaFoldDB" id="A0A2C9WJI8"/>
<keyword evidence="1" id="KW-1133">Transmembrane helix</keyword>
<feature type="transmembrane region" description="Helical" evidence="1">
    <location>
        <begin position="191"/>
        <end position="213"/>
    </location>
</feature>
<dbReference type="PANTHER" id="PTHR33133:SF19">
    <property type="entry name" value="BINDING-PROTEIN-DEPENDENT TRANSPORT SYSTEMS INNER MEMBRANE COMPONENT"/>
    <property type="match status" value="1"/>
</dbReference>
<dbReference type="Proteomes" id="UP000091857">
    <property type="component" value="Chromosome 1"/>
</dbReference>
<evidence type="ECO:0000256" key="1">
    <source>
        <dbReference type="SAM" id="Phobius"/>
    </source>
</evidence>
<feature type="transmembrane region" description="Helical" evidence="1">
    <location>
        <begin position="21"/>
        <end position="42"/>
    </location>
</feature>
<dbReference type="STRING" id="3983.A0A2C9WJI8"/>
<evidence type="ECO:0000313" key="3">
    <source>
        <dbReference type="Proteomes" id="UP000091857"/>
    </source>
</evidence>
<organism evidence="2 3">
    <name type="scientific">Manihot esculenta</name>
    <name type="common">Cassava</name>
    <name type="synonym">Jatropha manihot</name>
    <dbReference type="NCBI Taxonomy" id="3983"/>
    <lineage>
        <taxon>Eukaryota</taxon>
        <taxon>Viridiplantae</taxon>
        <taxon>Streptophyta</taxon>
        <taxon>Embryophyta</taxon>
        <taxon>Tracheophyta</taxon>
        <taxon>Spermatophyta</taxon>
        <taxon>Magnoliopsida</taxon>
        <taxon>eudicotyledons</taxon>
        <taxon>Gunneridae</taxon>
        <taxon>Pentapetalae</taxon>
        <taxon>rosids</taxon>
        <taxon>fabids</taxon>
        <taxon>Malpighiales</taxon>
        <taxon>Euphorbiaceae</taxon>
        <taxon>Crotonoideae</taxon>
        <taxon>Manihoteae</taxon>
        <taxon>Manihot</taxon>
    </lineage>
</organism>
<feature type="transmembrane region" description="Helical" evidence="1">
    <location>
        <begin position="141"/>
        <end position="170"/>
    </location>
</feature>
<feature type="transmembrane region" description="Helical" evidence="1">
    <location>
        <begin position="62"/>
        <end position="83"/>
    </location>
</feature>
<dbReference type="GO" id="GO:0016020">
    <property type="term" value="C:membrane"/>
    <property type="evidence" value="ECO:0000318"/>
    <property type="project" value="GO_Central"/>
</dbReference>
<feature type="transmembrane region" description="Helical" evidence="1">
    <location>
        <begin position="104"/>
        <end position="129"/>
    </location>
</feature>